<name>A0A8J2JLS0_9HEXA</name>
<dbReference type="EMBL" id="CAJVCH010092705">
    <property type="protein sequence ID" value="CAG7722827.1"/>
    <property type="molecule type" value="Genomic_DNA"/>
</dbReference>
<dbReference type="Proteomes" id="UP000708208">
    <property type="component" value="Unassembled WGS sequence"/>
</dbReference>
<accession>A0A8J2JLS0</accession>
<keyword evidence="2" id="KW-1185">Reference proteome</keyword>
<sequence>MTTLLLRREISFKKTAFRVTNGNVFILTRSATRGKSGSEELNMLAHSQSHNTTRKKSAHMSLSIVDSLSNLTWKNHTPMNEQCQAERQDD</sequence>
<protein>
    <submittedName>
        <fullName evidence="1">Uncharacterized protein</fullName>
    </submittedName>
</protein>
<evidence type="ECO:0000313" key="1">
    <source>
        <dbReference type="EMBL" id="CAG7722827.1"/>
    </source>
</evidence>
<dbReference type="AlphaFoldDB" id="A0A8J2JLS0"/>
<reference evidence="1" key="1">
    <citation type="submission" date="2021-06" db="EMBL/GenBank/DDBJ databases">
        <authorList>
            <person name="Hodson N. C."/>
            <person name="Mongue J. A."/>
            <person name="Jaron S. K."/>
        </authorList>
    </citation>
    <scope>NUCLEOTIDE SEQUENCE</scope>
</reference>
<evidence type="ECO:0000313" key="2">
    <source>
        <dbReference type="Proteomes" id="UP000708208"/>
    </source>
</evidence>
<organism evidence="1 2">
    <name type="scientific">Allacma fusca</name>
    <dbReference type="NCBI Taxonomy" id="39272"/>
    <lineage>
        <taxon>Eukaryota</taxon>
        <taxon>Metazoa</taxon>
        <taxon>Ecdysozoa</taxon>
        <taxon>Arthropoda</taxon>
        <taxon>Hexapoda</taxon>
        <taxon>Collembola</taxon>
        <taxon>Symphypleona</taxon>
        <taxon>Sminthuridae</taxon>
        <taxon>Allacma</taxon>
    </lineage>
</organism>
<proteinExistence type="predicted"/>
<comment type="caution">
    <text evidence="1">The sequence shown here is derived from an EMBL/GenBank/DDBJ whole genome shotgun (WGS) entry which is preliminary data.</text>
</comment>
<gene>
    <name evidence="1" type="ORF">AFUS01_LOCUS11939</name>
</gene>